<dbReference type="Proteomes" id="UP000179129">
    <property type="component" value="Unassembled WGS sequence"/>
</dbReference>
<evidence type="ECO:0000313" key="3">
    <source>
        <dbReference type="EMBL" id="OGG05559.1"/>
    </source>
</evidence>
<dbReference type="Pfam" id="PF00582">
    <property type="entry name" value="Usp"/>
    <property type="match status" value="1"/>
</dbReference>
<dbReference type="PANTHER" id="PTHR46268">
    <property type="entry name" value="STRESS RESPONSE PROTEIN NHAX"/>
    <property type="match status" value="1"/>
</dbReference>
<organism evidence="3 4">
    <name type="scientific">Candidatus Glassbacteria bacterium RIFCSPLOWO2_12_FULL_58_11</name>
    <dbReference type="NCBI Taxonomy" id="1817867"/>
    <lineage>
        <taxon>Bacteria</taxon>
        <taxon>Candidatus Glassiibacteriota</taxon>
    </lineage>
</organism>
<dbReference type="STRING" id="1817867.A3F83_04090"/>
<dbReference type="AlphaFoldDB" id="A0A1F5YZE0"/>
<accession>A0A1F5YZE0</accession>
<dbReference type="Gene3D" id="3.40.50.620">
    <property type="entry name" value="HUPs"/>
    <property type="match status" value="1"/>
</dbReference>
<comment type="caution">
    <text evidence="3">The sequence shown here is derived from an EMBL/GenBank/DDBJ whole genome shotgun (WGS) entry which is preliminary data.</text>
</comment>
<comment type="similarity">
    <text evidence="1">Belongs to the universal stress protein A family.</text>
</comment>
<evidence type="ECO:0000313" key="4">
    <source>
        <dbReference type="Proteomes" id="UP000179129"/>
    </source>
</evidence>
<evidence type="ECO:0000256" key="1">
    <source>
        <dbReference type="ARBA" id="ARBA00008791"/>
    </source>
</evidence>
<dbReference type="CDD" id="cd00293">
    <property type="entry name" value="USP-like"/>
    <property type="match status" value="1"/>
</dbReference>
<sequence>MDKSTPFDLDEGLRDRALDALDEFVYEDLRNKITFKCEVASGKPFVEIINYAKKENIDLIVTATHGLTGLEYMVIGSTTERVVRRAPCPVLSIKDPEHEFVEL</sequence>
<dbReference type="InterPro" id="IPR006015">
    <property type="entry name" value="Universal_stress_UspA"/>
</dbReference>
<reference evidence="3 4" key="1">
    <citation type="journal article" date="2016" name="Nat. Commun.">
        <title>Thousands of microbial genomes shed light on interconnected biogeochemical processes in an aquifer system.</title>
        <authorList>
            <person name="Anantharaman K."/>
            <person name="Brown C.T."/>
            <person name="Hug L.A."/>
            <person name="Sharon I."/>
            <person name="Castelle C.J."/>
            <person name="Probst A.J."/>
            <person name="Thomas B.C."/>
            <person name="Singh A."/>
            <person name="Wilkins M.J."/>
            <person name="Karaoz U."/>
            <person name="Brodie E.L."/>
            <person name="Williams K.H."/>
            <person name="Hubbard S.S."/>
            <person name="Banfield J.F."/>
        </authorList>
    </citation>
    <scope>NUCLEOTIDE SEQUENCE [LARGE SCALE GENOMIC DNA]</scope>
</reference>
<protein>
    <recommendedName>
        <fullName evidence="2">UspA domain-containing protein</fullName>
    </recommendedName>
</protein>
<evidence type="ECO:0000259" key="2">
    <source>
        <dbReference type="Pfam" id="PF00582"/>
    </source>
</evidence>
<dbReference type="EMBL" id="MFIX01000043">
    <property type="protein sequence ID" value="OGG05559.1"/>
    <property type="molecule type" value="Genomic_DNA"/>
</dbReference>
<dbReference type="InterPro" id="IPR006016">
    <property type="entry name" value="UspA"/>
</dbReference>
<dbReference type="PANTHER" id="PTHR46268:SF22">
    <property type="entry name" value="SENSOR PROTEIN KDPD-RELATED"/>
    <property type="match status" value="1"/>
</dbReference>
<gene>
    <name evidence="3" type="ORF">A3F83_04090</name>
</gene>
<proteinExistence type="inferred from homology"/>
<name>A0A1F5YZE0_9BACT</name>
<feature type="domain" description="UspA" evidence="2">
    <location>
        <begin position="26"/>
        <end position="93"/>
    </location>
</feature>
<dbReference type="SUPFAM" id="SSF52402">
    <property type="entry name" value="Adenine nucleotide alpha hydrolases-like"/>
    <property type="match status" value="1"/>
</dbReference>
<dbReference type="PRINTS" id="PR01438">
    <property type="entry name" value="UNVRSLSTRESS"/>
</dbReference>
<dbReference type="InterPro" id="IPR014729">
    <property type="entry name" value="Rossmann-like_a/b/a_fold"/>
</dbReference>